<accession>X1IB92</accession>
<dbReference type="EMBL" id="BARU01043282">
    <property type="protein sequence ID" value="GAH79681.1"/>
    <property type="molecule type" value="Genomic_DNA"/>
</dbReference>
<evidence type="ECO:0000313" key="1">
    <source>
        <dbReference type="EMBL" id="GAH79681.1"/>
    </source>
</evidence>
<proteinExistence type="predicted"/>
<comment type="caution">
    <text evidence="1">The sequence shown here is derived from an EMBL/GenBank/DDBJ whole genome shotgun (WGS) entry which is preliminary data.</text>
</comment>
<name>X1IB92_9ZZZZ</name>
<protein>
    <submittedName>
        <fullName evidence="1">Uncharacterized protein</fullName>
    </submittedName>
</protein>
<reference evidence="1" key="1">
    <citation type="journal article" date="2014" name="Front. Microbiol.">
        <title>High frequency of phylogenetically diverse reductive dehalogenase-homologous genes in deep subseafloor sedimentary metagenomes.</title>
        <authorList>
            <person name="Kawai M."/>
            <person name="Futagami T."/>
            <person name="Toyoda A."/>
            <person name="Takaki Y."/>
            <person name="Nishi S."/>
            <person name="Hori S."/>
            <person name="Arai W."/>
            <person name="Tsubouchi T."/>
            <person name="Morono Y."/>
            <person name="Uchiyama I."/>
            <person name="Ito T."/>
            <person name="Fujiyama A."/>
            <person name="Inagaki F."/>
            <person name="Takami H."/>
        </authorList>
    </citation>
    <scope>NUCLEOTIDE SEQUENCE</scope>
    <source>
        <strain evidence="1">Expedition CK06-06</strain>
    </source>
</reference>
<sequence>HYVAYKLEGKTISDHVGVPGPRFLLRDYINNS</sequence>
<gene>
    <name evidence="1" type="ORF">S03H2_66312</name>
</gene>
<dbReference type="AlphaFoldDB" id="X1IB92"/>
<feature type="non-terminal residue" evidence="1">
    <location>
        <position position="1"/>
    </location>
</feature>
<organism evidence="1">
    <name type="scientific">marine sediment metagenome</name>
    <dbReference type="NCBI Taxonomy" id="412755"/>
    <lineage>
        <taxon>unclassified sequences</taxon>
        <taxon>metagenomes</taxon>
        <taxon>ecological metagenomes</taxon>
    </lineage>
</organism>